<sequence length="296" mass="32416">MARPPHRPPTLRGKIFHGPSVVAAGLLTQTQLRGKAWRRLLRGVYADAELPVTHELRCHAVAAHLLPEGGAIAGRSAAALLRVGLVGFAEPVEILVPTCARPRMSDVIAHVSAVEASDRCRIQGMPVTTPLRTCWDLAQWLPAEEAVVLLDRFLRSSLVTKAELASLGTARRGGYGSARFAHVLSLVDGRAESPQESRLRVMIVLSGLPAPQVQWEVYDAAGFVARVDLAYPEVRVAIEYDGLWHASADQLHHDRRRLNRLQAAGWLVIHVTASRLRDSPDAVLREITGALALRRR</sequence>
<dbReference type="SUPFAM" id="SSF52980">
    <property type="entry name" value="Restriction endonuclease-like"/>
    <property type="match status" value="1"/>
</dbReference>
<accession>A0ABP4Y3Z9</accession>
<comment type="caution">
    <text evidence="2">The sequence shown here is derived from an EMBL/GenBank/DDBJ whole genome shotgun (WGS) entry which is preliminary data.</text>
</comment>
<organism evidence="2 3">
    <name type="scientific">Luedemannella flava</name>
    <dbReference type="NCBI Taxonomy" id="349316"/>
    <lineage>
        <taxon>Bacteria</taxon>
        <taxon>Bacillati</taxon>
        <taxon>Actinomycetota</taxon>
        <taxon>Actinomycetes</taxon>
        <taxon>Micromonosporales</taxon>
        <taxon>Micromonosporaceae</taxon>
        <taxon>Luedemannella</taxon>
    </lineage>
</organism>
<dbReference type="EMBL" id="BAAALT010000066">
    <property type="protein sequence ID" value="GAA1802998.1"/>
    <property type="molecule type" value="Genomic_DNA"/>
</dbReference>
<keyword evidence="3" id="KW-1185">Reference proteome</keyword>
<dbReference type="Gene3D" id="3.40.960.10">
    <property type="entry name" value="VSR Endonuclease"/>
    <property type="match status" value="1"/>
</dbReference>
<proteinExistence type="predicted"/>
<feature type="domain" description="DUF559" evidence="1">
    <location>
        <begin position="227"/>
        <end position="291"/>
    </location>
</feature>
<dbReference type="InterPro" id="IPR011335">
    <property type="entry name" value="Restrct_endonuc-II-like"/>
</dbReference>
<dbReference type="RefSeq" id="WP_344130128.1">
    <property type="nucleotide sequence ID" value="NZ_BAAALT010000066.1"/>
</dbReference>
<evidence type="ECO:0000313" key="2">
    <source>
        <dbReference type="EMBL" id="GAA1802998.1"/>
    </source>
</evidence>
<protein>
    <submittedName>
        <fullName evidence="2">DUF559 domain-containing protein</fullName>
    </submittedName>
</protein>
<gene>
    <name evidence="2" type="ORF">GCM10009682_26060</name>
</gene>
<dbReference type="Pfam" id="PF04480">
    <property type="entry name" value="DUF559"/>
    <property type="match status" value="1"/>
</dbReference>
<evidence type="ECO:0000313" key="3">
    <source>
        <dbReference type="Proteomes" id="UP001500218"/>
    </source>
</evidence>
<evidence type="ECO:0000259" key="1">
    <source>
        <dbReference type="Pfam" id="PF04480"/>
    </source>
</evidence>
<dbReference type="InterPro" id="IPR007569">
    <property type="entry name" value="DUF559"/>
</dbReference>
<name>A0ABP4Y3Z9_9ACTN</name>
<dbReference type="Proteomes" id="UP001500218">
    <property type="component" value="Unassembled WGS sequence"/>
</dbReference>
<reference evidence="3" key="1">
    <citation type="journal article" date="2019" name="Int. J. Syst. Evol. Microbiol.">
        <title>The Global Catalogue of Microorganisms (GCM) 10K type strain sequencing project: providing services to taxonomists for standard genome sequencing and annotation.</title>
        <authorList>
            <consortium name="The Broad Institute Genomics Platform"/>
            <consortium name="The Broad Institute Genome Sequencing Center for Infectious Disease"/>
            <person name="Wu L."/>
            <person name="Ma J."/>
        </authorList>
    </citation>
    <scope>NUCLEOTIDE SEQUENCE [LARGE SCALE GENOMIC DNA]</scope>
    <source>
        <strain evidence="3">JCM 13250</strain>
    </source>
</reference>